<accession>M7AZL7</accession>
<name>M7AZL7_CHEMY</name>
<protein>
    <submittedName>
        <fullName evidence="2">Uncharacterized protein</fullName>
    </submittedName>
</protein>
<dbReference type="Proteomes" id="UP000031443">
    <property type="component" value="Unassembled WGS sequence"/>
</dbReference>
<dbReference type="AlphaFoldDB" id="M7AZL7"/>
<keyword evidence="1" id="KW-0472">Membrane</keyword>
<keyword evidence="3" id="KW-1185">Reference proteome</keyword>
<organism evidence="2 3">
    <name type="scientific">Chelonia mydas</name>
    <name type="common">Green sea-turtle</name>
    <name type="synonym">Chelonia agassizi</name>
    <dbReference type="NCBI Taxonomy" id="8469"/>
    <lineage>
        <taxon>Eukaryota</taxon>
        <taxon>Metazoa</taxon>
        <taxon>Chordata</taxon>
        <taxon>Craniata</taxon>
        <taxon>Vertebrata</taxon>
        <taxon>Euteleostomi</taxon>
        <taxon>Archelosauria</taxon>
        <taxon>Testudinata</taxon>
        <taxon>Testudines</taxon>
        <taxon>Cryptodira</taxon>
        <taxon>Durocryptodira</taxon>
        <taxon>Americhelydia</taxon>
        <taxon>Chelonioidea</taxon>
        <taxon>Cheloniidae</taxon>
        <taxon>Chelonia</taxon>
    </lineage>
</organism>
<feature type="transmembrane region" description="Helical" evidence="1">
    <location>
        <begin position="14"/>
        <end position="39"/>
    </location>
</feature>
<evidence type="ECO:0000256" key="1">
    <source>
        <dbReference type="SAM" id="Phobius"/>
    </source>
</evidence>
<keyword evidence="1" id="KW-1133">Transmembrane helix</keyword>
<keyword evidence="1" id="KW-0812">Transmembrane</keyword>
<evidence type="ECO:0000313" key="2">
    <source>
        <dbReference type="EMBL" id="EMP31006.1"/>
    </source>
</evidence>
<reference evidence="3" key="1">
    <citation type="journal article" date="2013" name="Nat. Genet.">
        <title>The draft genomes of soft-shell turtle and green sea turtle yield insights into the development and evolution of the turtle-specific body plan.</title>
        <authorList>
            <person name="Wang Z."/>
            <person name="Pascual-Anaya J."/>
            <person name="Zadissa A."/>
            <person name="Li W."/>
            <person name="Niimura Y."/>
            <person name="Huang Z."/>
            <person name="Li C."/>
            <person name="White S."/>
            <person name="Xiong Z."/>
            <person name="Fang D."/>
            <person name="Wang B."/>
            <person name="Ming Y."/>
            <person name="Chen Y."/>
            <person name="Zheng Y."/>
            <person name="Kuraku S."/>
            <person name="Pignatelli M."/>
            <person name="Herrero J."/>
            <person name="Beal K."/>
            <person name="Nozawa M."/>
            <person name="Li Q."/>
            <person name="Wang J."/>
            <person name="Zhang H."/>
            <person name="Yu L."/>
            <person name="Shigenobu S."/>
            <person name="Wang J."/>
            <person name="Liu J."/>
            <person name="Flicek P."/>
            <person name="Searle S."/>
            <person name="Wang J."/>
            <person name="Kuratani S."/>
            <person name="Yin Y."/>
            <person name="Aken B."/>
            <person name="Zhang G."/>
            <person name="Irie N."/>
        </authorList>
    </citation>
    <scope>NUCLEOTIDE SEQUENCE [LARGE SCALE GENOMIC DNA]</scope>
</reference>
<dbReference type="EMBL" id="KB547462">
    <property type="protein sequence ID" value="EMP31006.1"/>
    <property type="molecule type" value="Genomic_DNA"/>
</dbReference>
<evidence type="ECO:0000313" key="3">
    <source>
        <dbReference type="Proteomes" id="UP000031443"/>
    </source>
</evidence>
<proteinExistence type="predicted"/>
<gene>
    <name evidence="2" type="ORF">UY3_11867</name>
</gene>
<sequence>MDFPCAVLKSMDSYIGVFVALFGRLLMTIQLAAEVLVTYHDPASNEQDMKDRGHNRDPMQCNVKLKELRQAYQKTREANGRSGS</sequence>